<dbReference type="InterPro" id="IPR000270">
    <property type="entry name" value="PB1_dom"/>
</dbReference>
<dbReference type="Gene3D" id="3.10.20.90">
    <property type="entry name" value="Phosphatidylinositol 3-kinase Catalytic Subunit, Chain A, domain 1"/>
    <property type="match status" value="1"/>
</dbReference>
<reference evidence="3" key="1">
    <citation type="submission" date="2023-03" db="EMBL/GenBank/DDBJ databases">
        <authorList>
            <person name="Steffen K."/>
            <person name="Cardenas P."/>
        </authorList>
    </citation>
    <scope>NUCLEOTIDE SEQUENCE</scope>
</reference>
<proteinExistence type="predicted"/>
<dbReference type="GO" id="GO:0042802">
    <property type="term" value="F:identical protein binding"/>
    <property type="evidence" value="ECO:0007669"/>
    <property type="project" value="InterPro"/>
</dbReference>
<dbReference type="PANTHER" id="PTHR15335">
    <property type="entry name" value="PROTEIN TFG"/>
    <property type="match status" value="1"/>
</dbReference>
<feature type="region of interest" description="Disordered" evidence="1">
    <location>
        <begin position="304"/>
        <end position="355"/>
    </location>
</feature>
<dbReference type="InterPro" id="IPR033512">
    <property type="entry name" value="TFG"/>
</dbReference>
<dbReference type="InterPro" id="IPR034857">
    <property type="entry name" value="PB1_TFG"/>
</dbReference>
<feature type="region of interest" description="Disordered" evidence="1">
    <location>
        <begin position="218"/>
        <end position="274"/>
    </location>
</feature>
<dbReference type="InterPro" id="IPR053793">
    <property type="entry name" value="PB1-like"/>
</dbReference>
<evidence type="ECO:0000256" key="1">
    <source>
        <dbReference type="SAM" id="MobiDB-lite"/>
    </source>
</evidence>
<feature type="compositionally biased region" description="Polar residues" evidence="1">
    <location>
        <begin position="305"/>
        <end position="315"/>
    </location>
</feature>
<feature type="compositionally biased region" description="Gly residues" evidence="1">
    <location>
        <begin position="136"/>
        <end position="146"/>
    </location>
</feature>
<feature type="compositionally biased region" description="Low complexity" evidence="1">
    <location>
        <begin position="147"/>
        <end position="185"/>
    </location>
</feature>
<feature type="compositionally biased region" description="Low complexity" evidence="1">
    <location>
        <begin position="222"/>
        <end position="246"/>
    </location>
</feature>
<dbReference type="Proteomes" id="UP001174909">
    <property type="component" value="Unassembled WGS sequence"/>
</dbReference>
<dbReference type="AlphaFoldDB" id="A0AA35WSS9"/>
<protein>
    <submittedName>
        <fullName evidence="3">Protein TFG</fullName>
    </submittedName>
</protein>
<name>A0AA35WSS9_GEOBA</name>
<feature type="region of interest" description="Disordered" evidence="1">
    <location>
        <begin position="132"/>
        <end position="185"/>
    </location>
</feature>
<accession>A0AA35WSS9</accession>
<gene>
    <name evidence="3" type="ORF">GBAR_LOCUS14569</name>
</gene>
<dbReference type="PANTHER" id="PTHR15335:SF7">
    <property type="entry name" value="PROTEIN TFG"/>
    <property type="match status" value="1"/>
</dbReference>
<dbReference type="GO" id="GO:0048208">
    <property type="term" value="P:COPII vesicle coating"/>
    <property type="evidence" value="ECO:0007669"/>
    <property type="project" value="InterPro"/>
</dbReference>
<dbReference type="SUPFAM" id="SSF54277">
    <property type="entry name" value="CAD &amp; PB1 domains"/>
    <property type="match status" value="1"/>
</dbReference>
<dbReference type="Pfam" id="PF00564">
    <property type="entry name" value="PB1"/>
    <property type="match status" value="1"/>
</dbReference>
<dbReference type="CDD" id="cd06401">
    <property type="entry name" value="PB1_TFG"/>
    <property type="match status" value="1"/>
</dbReference>
<organism evidence="3 4">
    <name type="scientific">Geodia barretti</name>
    <name type="common">Barrett's horny sponge</name>
    <dbReference type="NCBI Taxonomy" id="519541"/>
    <lineage>
        <taxon>Eukaryota</taxon>
        <taxon>Metazoa</taxon>
        <taxon>Porifera</taxon>
        <taxon>Demospongiae</taxon>
        <taxon>Heteroscleromorpha</taxon>
        <taxon>Tetractinellida</taxon>
        <taxon>Astrophorina</taxon>
        <taxon>Geodiidae</taxon>
        <taxon>Geodia</taxon>
    </lineage>
</organism>
<evidence type="ECO:0000259" key="2">
    <source>
        <dbReference type="PROSITE" id="PS51745"/>
    </source>
</evidence>
<evidence type="ECO:0000313" key="3">
    <source>
        <dbReference type="EMBL" id="CAI8025182.1"/>
    </source>
</evidence>
<dbReference type="GO" id="GO:0070971">
    <property type="term" value="C:endoplasmic reticulum exit site"/>
    <property type="evidence" value="ECO:0007669"/>
    <property type="project" value="TreeGrafter"/>
</dbReference>
<feature type="domain" description="PB1" evidence="2">
    <location>
        <begin position="18"/>
        <end position="101"/>
    </location>
</feature>
<feature type="compositionally biased region" description="Low complexity" evidence="1">
    <location>
        <begin position="316"/>
        <end position="327"/>
    </location>
</feature>
<dbReference type="EMBL" id="CASHTH010002127">
    <property type="protein sequence ID" value="CAI8025182.1"/>
    <property type="molecule type" value="Genomic_DNA"/>
</dbReference>
<keyword evidence="4" id="KW-1185">Reference proteome</keyword>
<dbReference type="SMART" id="SM00666">
    <property type="entry name" value="PB1"/>
    <property type="match status" value="1"/>
</dbReference>
<dbReference type="PROSITE" id="PS51745">
    <property type="entry name" value="PB1"/>
    <property type="match status" value="1"/>
</dbReference>
<sequence>MSAKDNAFSFLPMDLSGKLIIKARLGEDIRMVPIFNEDITYDELLLMLQRVFKGRLSPTDDVTLKYKDEDGDLVTIAESSDLNLAKQLSRVLKINVFIHGREPLPTLDSHEVQEVRRELCVIRDKVNTILDSLDGKSGGTTRGARGGSTLSQPQPSSSTTQPEPTSTKMKECSTTLSGPASSSTTAAASIFDPLKTAAITSSTTSSASYIFSSADHGSQFLPAQGQTPTSPPQTQQQPTQQPFPAQDHQLSSNTPTAYGGTQQQQGTSSAPHDSTAAAYYAQGAQPTQQSSQQQPQYTSYQLQTGQVPGQAQGYPSSSTTQQQQASSMGVYTSQVSGSMNMPTPNPTPPPSQASIAPATGVSYLYPPGSTNPGVLGAPATGGYAATQQQLYSQPQAAGYSTGFAKNYTQRAYQAYPRQY</sequence>
<evidence type="ECO:0000313" key="4">
    <source>
        <dbReference type="Proteomes" id="UP001174909"/>
    </source>
</evidence>
<comment type="caution">
    <text evidence="3">The sequence shown here is derived from an EMBL/GenBank/DDBJ whole genome shotgun (WGS) entry which is preliminary data.</text>
</comment>